<feature type="compositionally biased region" description="Polar residues" evidence="3">
    <location>
        <begin position="881"/>
        <end position="892"/>
    </location>
</feature>
<dbReference type="InterPro" id="IPR057733">
    <property type="entry name" value="UBE2O-like_SH3-B"/>
</dbReference>
<protein>
    <submittedName>
        <fullName evidence="5">Ubiquitin-conjugating enzyme e2 o</fullName>
    </submittedName>
</protein>
<feature type="region of interest" description="Disordered" evidence="3">
    <location>
        <begin position="474"/>
        <end position="499"/>
    </location>
</feature>
<feature type="compositionally biased region" description="Basic and acidic residues" evidence="3">
    <location>
        <begin position="905"/>
        <end position="922"/>
    </location>
</feature>
<dbReference type="PANTHER" id="PTHR46116:SF15">
    <property type="entry name" value="(E3-INDEPENDENT) E2 UBIQUITIN-CONJUGATING ENZYME"/>
    <property type="match status" value="1"/>
</dbReference>
<evidence type="ECO:0000256" key="1">
    <source>
        <dbReference type="ARBA" id="ARBA00022679"/>
    </source>
</evidence>
<gene>
    <name evidence="5" type="ORF">PoB_000469700</name>
</gene>
<feature type="region of interest" description="Disordered" evidence="3">
    <location>
        <begin position="190"/>
        <end position="225"/>
    </location>
</feature>
<organism evidence="5 6">
    <name type="scientific">Plakobranchus ocellatus</name>
    <dbReference type="NCBI Taxonomy" id="259542"/>
    <lineage>
        <taxon>Eukaryota</taxon>
        <taxon>Metazoa</taxon>
        <taxon>Spiralia</taxon>
        <taxon>Lophotrochozoa</taxon>
        <taxon>Mollusca</taxon>
        <taxon>Gastropoda</taxon>
        <taxon>Heterobranchia</taxon>
        <taxon>Euthyneura</taxon>
        <taxon>Panpulmonata</taxon>
        <taxon>Sacoglossa</taxon>
        <taxon>Placobranchoidea</taxon>
        <taxon>Plakobranchidae</taxon>
        <taxon>Plakobranchus</taxon>
    </lineage>
</organism>
<dbReference type="Proteomes" id="UP000735302">
    <property type="component" value="Unassembled WGS sequence"/>
</dbReference>
<dbReference type="Pfam" id="PF23043">
    <property type="entry name" value="SH3-B_UBE2O"/>
    <property type="match status" value="1"/>
</dbReference>
<dbReference type="Pfam" id="PF23044">
    <property type="entry name" value="SH3-C_UBE2O"/>
    <property type="match status" value="1"/>
</dbReference>
<evidence type="ECO:0000313" key="5">
    <source>
        <dbReference type="EMBL" id="GFN78191.1"/>
    </source>
</evidence>
<dbReference type="Pfam" id="PF00179">
    <property type="entry name" value="UQ_con"/>
    <property type="match status" value="1"/>
</dbReference>
<evidence type="ECO:0000256" key="3">
    <source>
        <dbReference type="SAM" id="MobiDB-lite"/>
    </source>
</evidence>
<feature type="region of interest" description="Disordered" evidence="3">
    <location>
        <begin position="1389"/>
        <end position="1409"/>
    </location>
</feature>
<comment type="caution">
    <text evidence="5">The sequence shown here is derived from an EMBL/GenBank/DDBJ whole genome shotgun (WGS) entry which is preliminary data.</text>
</comment>
<dbReference type="InterPro" id="IPR057734">
    <property type="entry name" value="UBE2O-like_SH3-C"/>
</dbReference>
<feature type="region of interest" description="Disordered" evidence="3">
    <location>
        <begin position="1453"/>
        <end position="1473"/>
    </location>
</feature>
<keyword evidence="1" id="KW-0808">Transferase</keyword>
<reference evidence="5 6" key="1">
    <citation type="journal article" date="2021" name="Elife">
        <title>Chloroplast acquisition without the gene transfer in kleptoplastic sea slugs, Plakobranchus ocellatus.</title>
        <authorList>
            <person name="Maeda T."/>
            <person name="Takahashi S."/>
            <person name="Yoshida T."/>
            <person name="Shimamura S."/>
            <person name="Takaki Y."/>
            <person name="Nagai Y."/>
            <person name="Toyoda A."/>
            <person name="Suzuki Y."/>
            <person name="Arimoto A."/>
            <person name="Ishii H."/>
            <person name="Satoh N."/>
            <person name="Nishiyama T."/>
            <person name="Hasebe M."/>
            <person name="Maruyama T."/>
            <person name="Minagawa J."/>
            <person name="Obokata J."/>
            <person name="Shigenobu S."/>
        </authorList>
    </citation>
    <scope>NUCLEOTIDE SEQUENCE [LARGE SCALE GENOMIC DNA]</scope>
</reference>
<feature type="domain" description="UBC core" evidence="4">
    <location>
        <begin position="1021"/>
        <end position="1181"/>
    </location>
</feature>
<sequence length="1473" mass="162868">KFESGQEVMLDSWLGRVENVVMDAVLVFSDGAKCQIDQNEMFSFDEKVERHGKFSECLYYPGQELKGPLASLAEAKWLHTTVRHSHKTVSKKGKTPTVHVTIEKILTRQVEVLWVFRGYEKIDTPDVSVSPPSRMVEGPDIDRLKVLDWFNHCSVQIGDRMFYRVKNDDILSAMPPSKAYDAKTAREKGCPIKVGKGGQNHSSTDTLSTSLSSQSVTNDTGEDDDADYVDICDDEEEDSDLEEKLGACGGRNVGNRGGGANKKKYTFYKGGGGTQRHKHGHQLKTAGKRSCLKERIVKADDVVEVEIEFNTSWAVVMWQDGTVEKDIPSVDLFPVHHLDELEFFPGDYVLPSVEIPYDVDYGVLVKADHRERTCLIHWFKAYDVGKASEPTVVERNVEMSVYDIKDHPDYKFRPGQSVVRVGGFENLPTDSGPASQAVGQIFELDPNGHLIIKWANGSISQCFPQEVFIVSDEADESDIGSWETESDYDSEASGDSWETESELEITGEDGAKDNAEGLDSSELQGESGCEQKQELNTLLSRAEAALSRLQKLLNNFDVTESAPECFTDIIRIYRSCHDLDKILQSSFFNDSELQALISQAKLELSRDRVNRISKNLTQVFEHWSRNLPAEAAGAMAREGSNIGTVSVGGKTIKIGAVKNGKIVDINVQVPVENKGGKAAWNQPVSVNLENNPGEIEGKGLLESGEQQRVSQGKISSASPLESVSCSECSDVKALKKEFSEPSISKICKGCETKERRPSDPLNDYSAALANRSNEANLVGENCVSKAAKRTNSDGFDDSGCEIKKSRDEGKTSNLLAQELCFKICQNLQKQVVKIQEEVNKRARRLLSASSNPSEKCSNVVQSSKTQVNGNDDSLAIKTSHAHSQMGDNQATLTGVKPLNPAPDASELHKSSAERVEYHRETVDSVPNSIDEGGERANLLGGGLPKAQACDEGGDVPNHTAAAARTDPGNEASCEESSSQPSLASEDVQADLAPCKGFEICGEAVSFHKYVSQESQPVKPAAFKNCIRKELKLFHSSLPDGIFVKGFENRLDLYSVMILGPEGTPYEDALFLFDIMMPNDYPTSPPLLHYYSFCSDRLNPNLYEDGKVCVSLLGTWSGKGSEVWTSKSNLLQVLLSIQGLILVPEPYYNEAYYERQRGTQVGHENSRMYNEMAILKTVQCLTRICQHLPELFKHEIYQYLKSHGPRMIRRLRQWMNFNEQQRISAQGNHFTSSDSCKRPVVNPSNCLPESHTKHTPNHGVLKEQEQKLPLSDFKRKAHGCELDLMHKDRTSHNEETGNAEGVLTDICNFEGKYSHPKSYSSSVDAGFTQAEQDPQVMIENNVDPKPWQSVNVQTSPNHGLLPCSGIINDQKIGTCVDTVLSPTSVLPPAQKGNFDLSSPESSSAHSAKEPDFPLFPMSRGFCLTLQKHLQSYEQALEHMIDFAVTSALLKSDNANEKEIPVSDQDSSQESSTLS</sequence>
<feature type="compositionally biased region" description="Polar residues" evidence="3">
    <location>
        <begin position="1462"/>
        <end position="1473"/>
    </location>
</feature>
<proteinExistence type="predicted"/>
<evidence type="ECO:0000256" key="2">
    <source>
        <dbReference type="ARBA" id="ARBA00022786"/>
    </source>
</evidence>
<dbReference type="GO" id="GO:0061631">
    <property type="term" value="F:ubiquitin conjugating enzyme activity"/>
    <property type="evidence" value="ECO:0007669"/>
    <property type="project" value="TreeGrafter"/>
</dbReference>
<dbReference type="EMBL" id="BLXT01000588">
    <property type="protein sequence ID" value="GFN78191.1"/>
    <property type="molecule type" value="Genomic_DNA"/>
</dbReference>
<name>A0AAV3Y6W3_9GAST</name>
<dbReference type="PANTHER" id="PTHR46116">
    <property type="entry name" value="(E3-INDEPENDENT) E2 UBIQUITIN-CONJUGATING ENZYME"/>
    <property type="match status" value="1"/>
</dbReference>
<dbReference type="Pfam" id="PF23046">
    <property type="entry name" value="tSH3-B_UBE2O"/>
    <property type="match status" value="1"/>
</dbReference>
<keyword evidence="6" id="KW-1185">Reference proteome</keyword>
<dbReference type="Gene3D" id="3.10.110.10">
    <property type="entry name" value="Ubiquitin Conjugating Enzyme"/>
    <property type="match status" value="1"/>
</dbReference>
<dbReference type="InterPro" id="IPR016135">
    <property type="entry name" value="UBQ-conjugating_enzyme/RWD"/>
</dbReference>
<feature type="compositionally biased region" description="Polar residues" evidence="3">
    <location>
        <begin position="847"/>
        <end position="871"/>
    </location>
</feature>
<dbReference type="InterPro" id="IPR000608">
    <property type="entry name" value="UBC"/>
</dbReference>
<dbReference type="SMART" id="SM00212">
    <property type="entry name" value="UBCc"/>
    <property type="match status" value="1"/>
</dbReference>
<dbReference type="InterPro" id="IPR057735">
    <property type="entry name" value="UBE2O-like_tSH3-B"/>
</dbReference>
<keyword evidence="2" id="KW-0833">Ubl conjugation pathway</keyword>
<feature type="non-terminal residue" evidence="5">
    <location>
        <position position="1"/>
    </location>
</feature>
<dbReference type="CDD" id="cd23837">
    <property type="entry name" value="UBCc_UBE2O"/>
    <property type="match status" value="1"/>
</dbReference>
<evidence type="ECO:0000259" key="4">
    <source>
        <dbReference type="PROSITE" id="PS50127"/>
    </source>
</evidence>
<evidence type="ECO:0000313" key="6">
    <source>
        <dbReference type="Proteomes" id="UP000735302"/>
    </source>
</evidence>
<accession>A0AAV3Y6W3</accession>
<dbReference type="SUPFAM" id="SSF54495">
    <property type="entry name" value="UBC-like"/>
    <property type="match status" value="1"/>
</dbReference>
<feature type="region of interest" description="Disordered" evidence="3">
    <location>
        <begin position="508"/>
        <end position="527"/>
    </location>
</feature>
<feature type="compositionally biased region" description="Low complexity" evidence="3">
    <location>
        <begin position="202"/>
        <end position="217"/>
    </location>
</feature>
<feature type="region of interest" description="Disordered" evidence="3">
    <location>
        <begin position="845"/>
        <end position="985"/>
    </location>
</feature>
<dbReference type="PROSITE" id="PS50127">
    <property type="entry name" value="UBC_2"/>
    <property type="match status" value="1"/>
</dbReference>